<dbReference type="Pfam" id="PF03101">
    <property type="entry name" value="FAR1"/>
    <property type="match status" value="1"/>
</dbReference>
<evidence type="ECO:0000259" key="1">
    <source>
        <dbReference type="Pfam" id="PF03101"/>
    </source>
</evidence>
<gene>
    <name evidence="2" type="ORF">Ahy_B10g100704</name>
</gene>
<comment type="caution">
    <text evidence="2">The sequence shown here is derived from an EMBL/GenBank/DDBJ whole genome shotgun (WGS) entry which is preliminary data.</text>
</comment>
<accession>A0A444WXF0</accession>
<name>A0A444WXF0_ARAHY</name>
<reference evidence="2 3" key="1">
    <citation type="submission" date="2019-01" db="EMBL/GenBank/DDBJ databases">
        <title>Sequencing of cultivated peanut Arachis hypogaea provides insights into genome evolution and oil improvement.</title>
        <authorList>
            <person name="Chen X."/>
        </authorList>
    </citation>
    <scope>NUCLEOTIDE SEQUENCE [LARGE SCALE GENOMIC DNA]</scope>
    <source>
        <strain evidence="3">cv. Fuhuasheng</strain>
        <tissue evidence="2">Leaves</tissue>
    </source>
</reference>
<evidence type="ECO:0000313" key="2">
    <source>
        <dbReference type="EMBL" id="RYQ82114.1"/>
    </source>
</evidence>
<protein>
    <recommendedName>
        <fullName evidence="1">FAR1 domain-containing protein</fullName>
    </recommendedName>
</protein>
<keyword evidence="3" id="KW-1185">Reference proteome</keyword>
<organism evidence="2 3">
    <name type="scientific">Arachis hypogaea</name>
    <name type="common">Peanut</name>
    <dbReference type="NCBI Taxonomy" id="3818"/>
    <lineage>
        <taxon>Eukaryota</taxon>
        <taxon>Viridiplantae</taxon>
        <taxon>Streptophyta</taxon>
        <taxon>Embryophyta</taxon>
        <taxon>Tracheophyta</taxon>
        <taxon>Spermatophyta</taxon>
        <taxon>Magnoliopsida</taxon>
        <taxon>eudicotyledons</taxon>
        <taxon>Gunneridae</taxon>
        <taxon>Pentapetalae</taxon>
        <taxon>rosids</taxon>
        <taxon>fabids</taxon>
        <taxon>Fabales</taxon>
        <taxon>Fabaceae</taxon>
        <taxon>Papilionoideae</taxon>
        <taxon>50 kb inversion clade</taxon>
        <taxon>dalbergioids sensu lato</taxon>
        <taxon>Dalbergieae</taxon>
        <taxon>Pterocarpus clade</taxon>
        <taxon>Arachis</taxon>
    </lineage>
</organism>
<dbReference type="Proteomes" id="UP000289738">
    <property type="component" value="Chromosome B10"/>
</dbReference>
<dbReference type="EMBL" id="SDMP01000020">
    <property type="protein sequence ID" value="RYQ82114.1"/>
    <property type="molecule type" value="Genomic_DNA"/>
</dbReference>
<sequence>MKYVAMLDGFSPVVVMVMATVNLEDVLYTRSDNSVDYGDVASLTDDDILRKVFPSEEDAYDFYQKLERFHGFGIRKGDIYRKHYNRVDRRKPHKLETRTNCEARICIYLDRSNNMWRVKKVITKHNHALTH</sequence>
<dbReference type="PANTHER" id="PTHR46328">
    <property type="entry name" value="FAR-RED IMPAIRED RESPONSIVE (FAR1) FAMILY PROTEIN-RELATED"/>
    <property type="match status" value="1"/>
</dbReference>
<feature type="domain" description="FAR1" evidence="1">
    <location>
        <begin position="87"/>
        <end position="130"/>
    </location>
</feature>
<dbReference type="AlphaFoldDB" id="A0A444WXF0"/>
<dbReference type="InterPro" id="IPR004330">
    <property type="entry name" value="FAR1_DNA_bnd_dom"/>
</dbReference>
<evidence type="ECO:0000313" key="3">
    <source>
        <dbReference type="Proteomes" id="UP000289738"/>
    </source>
</evidence>
<proteinExistence type="predicted"/>